<sequence length="180" mass="19951">MAAIGGLIFTGIATYYSAWVAQDQLEQSRDESVQKARDQASRVTFWEENSLYGKTREIHLVNRSPDPVSLIQVVIRVSGPVEDNRLLLADRNLPPCTEIAFNAADLIISPTAKDNSFLGDATWRIESLTFTDRNGRVWVRSPIFLSRKDQVQGFNDRVTGSALPSKPAEVKKVSLCGQGV</sequence>
<accession>A0ABX1BSG7</accession>
<gene>
    <name evidence="1" type="ORF">HCK00_01990</name>
</gene>
<evidence type="ECO:0000313" key="2">
    <source>
        <dbReference type="Proteomes" id="UP000695264"/>
    </source>
</evidence>
<dbReference type="EMBL" id="JAATEN010000001">
    <property type="protein sequence ID" value="NJP99350.1"/>
    <property type="molecule type" value="Genomic_DNA"/>
</dbReference>
<comment type="caution">
    <text evidence="1">The sequence shown here is derived from an EMBL/GenBank/DDBJ whole genome shotgun (WGS) entry which is preliminary data.</text>
</comment>
<dbReference type="Proteomes" id="UP000695264">
    <property type="component" value="Unassembled WGS sequence"/>
</dbReference>
<proteinExistence type="predicted"/>
<protein>
    <submittedName>
        <fullName evidence="1">Uncharacterized protein</fullName>
    </submittedName>
</protein>
<reference evidence="1 2" key="1">
    <citation type="submission" date="2020-03" db="EMBL/GenBank/DDBJ databases">
        <title>WGS of actinomycetes isolated from Thailand.</title>
        <authorList>
            <person name="Thawai C."/>
        </authorList>
    </citation>
    <scope>NUCLEOTIDE SEQUENCE [LARGE SCALE GENOMIC DNA]</scope>
    <source>
        <strain evidence="1 2">PLAI 1-29</strain>
    </source>
</reference>
<evidence type="ECO:0000313" key="1">
    <source>
        <dbReference type="EMBL" id="NJP99350.1"/>
    </source>
</evidence>
<name>A0ABX1BSG7_9ACTN</name>
<dbReference type="RefSeq" id="WP_168099938.1">
    <property type="nucleotide sequence ID" value="NZ_JAATEN010000001.1"/>
</dbReference>
<keyword evidence="2" id="KW-1185">Reference proteome</keyword>
<organism evidence="1 2">
    <name type="scientific">Streptomyces zingiberis</name>
    <dbReference type="NCBI Taxonomy" id="2053010"/>
    <lineage>
        <taxon>Bacteria</taxon>
        <taxon>Bacillati</taxon>
        <taxon>Actinomycetota</taxon>
        <taxon>Actinomycetes</taxon>
        <taxon>Kitasatosporales</taxon>
        <taxon>Streptomycetaceae</taxon>
        <taxon>Streptomyces</taxon>
    </lineage>
</organism>